<gene>
    <name evidence="3" type="ORF">PGLA1383_LOCUS13811</name>
</gene>
<dbReference type="PROSITE" id="PS00018">
    <property type="entry name" value="EF_HAND_1"/>
    <property type="match status" value="1"/>
</dbReference>
<evidence type="ECO:0000256" key="1">
    <source>
        <dbReference type="SAM" id="MobiDB-lite"/>
    </source>
</evidence>
<feature type="region of interest" description="Disordered" evidence="1">
    <location>
        <begin position="1477"/>
        <end position="1509"/>
    </location>
</feature>
<dbReference type="PROSITE" id="PS50222">
    <property type="entry name" value="EF_HAND_2"/>
    <property type="match status" value="1"/>
</dbReference>
<feature type="domain" description="EF-hand" evidence="2">
    <location>
        <begin position="1509"/>
        <end position="1544"/>
    </location>
</feature>
<dbReference type="OrthoDB" id="10255648at2759"/>
<proteinExistence type="predicted"/>
<evidence type="ECO:0000259" key="2">
    <source>
        <dbReference type="PROSITE" id="PS50222"/>
    </source>
</evidence>
<comment type="caution">
    <text evidence="3">The sequence shown here is derived from an EMBL/GenBank/DDBJ whole genome shotgun (WGS) entry which is preliminary data.</text>
</comment>
<protein>
    <recommendedName>
        <fullName evidence="2">EF-hand domain-containing protein</fullName>
    </recommendedName>
</protein>
<dbReference type="PANTHER" id="PTHR12460">
    <property type="entry name" value="CYCLIN-DEPENDENT KINASE INHIBITOR-RELATED PROTEIN"/>
    <property type="match status" value="1"/>
</dbReference>
<feature type="compositionally biased region" description="Low complexity" evidence="1">
    <location>
        <begin position="1565"/>
        <end position="1574"/>
    </location>
</feature>
<accession>A0A813E4F6</accession>
<feature type="compositionally biased region" description="Basic and acidic residues" evidence="1">
    <location>
        <begin position="1497"/>
        <end position="1509"/>
    </location>
</feature>
<dbReference type="InterPro" id="IPR018247">
    <property type="entry name" value="EF_Hand_1_Ca_BS"/>
</dbReference>
<feature type="compositionally biased region" description="Pro residues" evidence="1">
    <location>
        <begin position="1595"/>
        <end position="1723"/>
    </location>
</feature>
<dbReference type="EMBL" id="CAJNNV010007737">
    <property type="protein sequence ID" value="CAE8595298.1"/>
    <property type="molecule type" value="Genomic_DNA"/>
</dbReference>
<dbReference type="PANTHER" id="PTHR12460:SF38">
    <property type="entry name" value="KINETOPLAST-ASSOCIATED PROTEIN-LIKE PROTEIN"/>
    <property type="match status" value="1"/>
</dbReference>
<dbReference type="Proteomes" id="UP000654075">
    <property type="component" value="Unassembled WGS sequence"/>
</dbReference>
<sequence length="1723" mass="183607">MPGDPAPTPNDNWVCHAKLYNDGRTCDCRCGLPDPDCLFPNLPVKNCGSGEVCSAVGRCTTPEASAGLTDTSSVYISEPCSALFLPGSTGLSGYMGTEAKFREASGDTCYTCPFDPSFLYGGAASRSEVCGVEGCLQEYVCRYKAEGYIDARDVRRLDDLLYGHGETFDLAKKGFVTTQGGTLNASKAYRLVVVKLGSRSPFPYNAKVAYKMDIDQVCGFLACGNKEIIEDSTDIIVSLEQDIYYFPYAGPYVSQIDAIAIQFQQSSQTQSHLAQRLVLEKPMELNAGYKTALQFNLEPSVNTSANLSLRNQFESVPTLENYWYPKGTTIDGSTSDMLFWQWPKLDPDYSYYGVMLENHSLAFTMDAGLFVDKDQGFGCSQAYDATSATMNWAKIDTDADGTADTWVSLFGQNGSSLCDGIHDGHAVVTDTGLTEAVAYASLHDRTVQILIRDLTATDVTKFDVRTVKAAWKAKSPVWWPDDVDNCWTTNTSMEASDHCSCKDTCECLPGCSAEDCAQTDAANMSYTCGFYFDSSYDFRSARIQVKGKLRWLPEDWSCPDNERATASYFADGVCDCGCARYDPDCAGQEGNPKTRAESLAEATSVYVRNYCADQTALLGSNGVNLKVNTAGCQGYWFVPLGEANGTDVAAAPAAPFGFCLRTEEKTLDLNMPVGCEFESVAGWPGTTAQLSKLTGHPKAGKEFGCTLTASGHCYWTDALVAKHFCSQSTECKAVSCFTVTESWPELMATSQSYACFAAPSNASAWTDDDPNNETEGDFAGYVKNTTRCNPGGPDFGRSYWKLGNAGESCSDVCSNVGKKCDEVALNYYGTLDDVQFMASEASATCTSSYWGSYQQWAFSNSPGQCDGSNCCGAACAGLCVFGHTGTTRTCNSSADDEPNLKRFCPCFDIGQKGVKPVEQATISVAMVVPEGQLHDAQVGLVVVNSSRDMLVRAAINVLFPARAAGQWPTVPTCLPDGWNDTNSSAFINFSNLSTDPMAPNFTNVSLICSDFNMTAWSIANKPPDPAPWPNLTEFTVEIQLPEYNSTELTSSWHMSWEYMLLNGSQFRQLSECPTPLQGYLAGVQSMCSFEPAWLVINDVYMGRLYLWASPNASNTNRTAIGFTSSLNITGSADTCDGCSQNMSIAINLLNNKTNKVTLMFEQGTGAQNLLVKSFKFHPTCQVAMQDISTYRYCTTFDPYPTWDISKITQTSLYSWQRERLEVLSLDYPVSTRRDRGTTVETVAITVNMTNLNPFNLQDVNLTEMGIQNDSGTSARRLGEVTSLPAKHFNALSAHSGLTPFVEQEEGVREDLRGHTDGHSARHTGTAAEMLARVSAFDEVPPELVSADLLEGHWDLRLRFSERVFKAPVSMAPARLHILPSIHKHSLPNLGLDGVLTFEVDLFDKHKVTMEANGLAVAVNIHQQLLSSGCDIAGAEHRCEAVLEVPAAAFVDRNRNPSPAGVVVVNSIGPLVNSAKAVSGGDWSLPPEPKGVAYEKTVSNKRDSEEEESRRLADVAEVFRALDTNADGLLSSEELAGLRPGEIAKADFSPSLLHGRGLEGGPPPSGGSATTTAAPTPGPGGLQGGPPPSGGSAPTPAAPTPGPGAAPTPAAPTPGPGAAPTPTSPTPAPAPAPTPAAPTPGPGAAPTPASPTPAPAPAPTPATPTPAPAPAPTPAAPTPGPGAAPTPTSPTPAPAPAPTPAAPTPGPGAAPTPAAPTPAPTPTP</sequence>
<dbReference type="PRINTS" id="PR01217">
    <property type="entry name" value="PRICHEXTENSN"/>
</dbReference>
<feature type="region of interest" description="Disordered" evidence="1">
    <location>
        <begin position="1550"/>
        <end position="1723"/>
    </location>
</feature>
<dbReference type="InterPro" id="IPR002048">
    <property type="entry name" value="EF_hand_dom"/>
</dbReference>
<evidence type="ECO:0000313" key="3">
    <source>
        <dbReference type="EMBL" id="CAE8595298.1"/>
    </source>
</evidence>
<reference evidence="3" key="1">
    <citation type="submission" date="2021-02" db="EMBL/GenBank/DDBJ databases">
        <authorList>
            <person name="Dougan E. K."/>
            <person name="Rhodes N."/>
            <person name="Thang M."/>
            <person name="Chan C."/>
        </authorList>
    </citation>
    <scope>NUCLEOTIDE SEQUENCE</scope>
</reference>
<organism evidence="3 4">
    <name type="scientific">Polarella glacialis</name>
    <name type="common">Dinoflagellate</name>
    <dbReference type="NCBI Taxonomy" id="89957"/>
    <lineage>
        <taxon>Eukaryota</taxon>
        <taxon>Sar</taxon>
        <taxon>Alveolata</taxon>
        <taxon>Dinophyceae</taxon>
        <taxon>Suessiales</taxon>
        <taxon>Suessiaceae</taxon>
        <taxon>Polarella</taxon>
    </lineage>
</organism>
<evidence type="ECO:0000313" key="4">
    <source>
        <dbReference type="Proteomes" id="UP000654075"/>
    </source>
</evidence>
<dbReference type="GO" id="GO:0005509">
    <property type="term" value="F:calcium ion binding"/>
    <property type="evidence" value="ECO:0007669"/>
    <property type="project" value="InterPro"/>
</dbReference>
<name>A0A813E4F6_POLGL</name>
<keyword evidence="4" id="KW-1185">Reference proteome</keyword>